<comment type="caution">
    <text evidence="6">The sequence shown here is derived from an EMBL/GenBank/DDBJ whole genome shotgun (WGS) entry which is preliminary data.</text>
</comment>
<organism evidence="6 7">
    <name type="scientific">Portibacter lacus</name>
    <dbReference type="NCBI Taxonomy" id="1099794"/>
    <lineage>
        <taxon>Bacteria</taxon>
        <taxon>Pseudomonadati</taxon>
        <taxon>Bacteroidota</taxon>
        <taxon>Saprospiria</taxon>
        <taxon>Saprospirales</taxon>
        <taxon>Haliscomenobacteraceae</taxon>
        <taxon>Portibacter</taxon>
    </lineage>
</organism>
<evidence type="ECO:0000256" key="4">
    <source>
        <dbReference type="PIRSR" id="PIRSR000390-2"/>
    </source>
</evidence>
<dbReference type="AlphaFoldDB" id="A0AA37WFF5"/>
<dbReference type="Pfam" id="PF01041">
    <property type="entry name" value="DegT_DnrJ_EryC1"/>
    <property type="match status" value="1"/>
</dbReference>
<dbReference type="GO" id="GO:0030170">
    <property type="term" value="F:pyridoxal phosphate binding"/>
    <property type="evidence" value="ECO:0007669"/>
    <property type="project" value="UniProtKB-ARBA"/>
</dbReference>
<accession>A0AA37WFF5</accession>
<dbReference type="InterPro" id="IPR015422">
    <property type="entry name" value="PyrdxlP-dep_Trfase_small"/>
</dbReference>
<dbReference type="GO" id="GO:0008483">
    <property type="term" value="F:transaminase activity"/>
    <property type="evidence" value="ECO:0007669"/>
    <property type="project" value="TreeGrafter"/>
</dbReference>
<evidence type="ECO:0000256" key="3">
    <source>
        <dbReference type="PIRSR" id="PIRSR000390-1"/>
    </source>
</evidence>
<reference evidence="6" key="1">
    <citation type="journal article" date="2014" name="Int. J. Syst. Evol. Microbiol.">
        <title>Complete genome sequence of Corynebacterium casei LMG S-19264T (=DSM 44701T), isolated from a smear-ripened cheese.</title>
        <authorList>
            <consortium name="US DOE Joint Genome Institute (JGI-PGF)"/>
            <person name="Walter F."/>
            <person name="Albersmeier A."/>
            <person name="Kalinowski J."/>
            <person name="Ruckert C."/>
        </authorList>
    </citation>
    <scope>NUCLEOTIDE SEQUENCE</scope>
    <source>
        <strain evidence="6">NBRC 108769</strain>
    </source>
</reference>
<evidence type="ECO:0000256" key="2">
    <source>
        <dbReference type="ARBA" id="ARBA00037999"/>
    </source>
</evidence>
<dbReference type="PANTHER" id="PTHR30244:SF42">
    <property type="entry name" value="UDP-2-ACETAMIDO-2-DEOXY-3-OXO-D-GLUCURONATE AMINOTRANSFERASE"/>
    <property type="match status" value="1"/>
</dbReference>
<dbReference type="CDD" id="cd00616">
    <property type="entry name" value="AHBA_syn"/>
    <property type="match status" value="1"/>
</dbReference>
<evidence type="ECO:0000313" key="7">
    <source>
        <dbReference type="Proteomes" id="UP001156666"/>
    </source>
</evidence>
<proteinExistence type="inferred from homology"/>
<dbReference type="InterPro" id="IPR015421">
    <property type="entry name" value="PyrdxlP-dep_Trfase_major"/>
</dbReference>
<feature type="active site" description="Proton acceptor" evidence="3">
    <location>
        <position position="182"/>
    </location>
</feature>
<reference evidence="6" key="2">
    <citation type="submission" date="2023-01" db="EMBL/GenBank/DDBJ databases">
        <title>Draft genome sequence of Portibacter lacus strain NBRC 108769.</title>
        <authorList>
            <person name="Sun Q."/>
            <person name="Mori K."/>
        </authorList>
    </citation>
    <scope>NUCLEOTIDE SEQUENCE</scope>
    <source>
        <strain evidence="6">NBRC 108769</strain>
    </source>
</reference>
<evidence type="ECO:0000256" key="5">
    <source>
        <dbReference type="RuleBase" id="RU004508"/>
    </source>
</evidence>
<gene>
    <name evidence="6" type="primary">porR</name>
    <name evidence="6" type="ORF">GCM10007940_34540</name>
</gene>
<evidence type="ECO:0000256" key="1">
    <source>
        <dbReference type="ARBA" id="ARBA00022898"/>
    </source>
</evidence>
<dbReference type="EMBL" id="BSOH01000023">
    <property type="protein sequence ID" value="GLR18838.1"/>
    <property type="molecule type" value="Genomic_DNA"/>
</dbReference>
<dbReference type="GO" id="GO:0000271">
    <property type="term" value="P:polysaccharide biosynthetic process"/>
    <property type="evidence" value="ECO:0007669"/>
    <property type="project" value="TreeGrafter"/>
</dbReference>
<dbReference type="FunFam" id="3.40.640.10:FF:000089">
    <property type="entry name" value="Aminotransferase, DegT/DnrJ/EryC1/StrS family"/>
    <property type="match status" value="1"/>
</dbReference>
<feature type="modified residue" description="N6-(pyridoxal phosphate)lysine" evidence="4">
    <location>
        <position position="182"/>
    </location>
</feature>
<dbReference type="Proteomes" id="UP001156666">
    <property type="component" value="Unassembled WGS sequence"/>
</dbReference>
<keyword evidence="7" id="KW-1185">Reference proteome</keyword>
<sequence length="359" mass="40221">MVDLKGQYHKIKKEIDDAVLSVIESTQFIKGPVVKSFEEKLAAYLGVKHVIGCGNGTDALQIAMMALELKPGDEVIVPAFTYVATAEVIALLGLVPIMVDVNLDDFNIKIDEIEEKITNKTKAIVPVHLFGQNADMESILRLAEKHNLYVIEDAAQSLGSTYQNKKSGTIGDIGCTSFFPTKNLGCMGDGGALFTNNDDLAAKIRMIASHGQIKKYHHSVIGVNSRLDALQAAILDVKLKYLDDYATARRTAADRYDHLITTSENIKTPKRNKNSDHVFHQYTLQSDQREAYIKKLKEKNIPNNIYYPIPLYRQEAFKRGNEDLYLPNTEQLCKTVFSLPMHTELTNDQQEFIVNQLLS</sequence>
<comment type="similarity">
    <text evidence="2 5">Belongs to the DegT/DnrJ/EryC1 family.</text>
</comment>
<dbReference type="PANTHER" id="PTHR30244">
    <property type="entry name" value="TRANSAMINASE"/>
    <property type="match status" value="1"/>
</dbReference>
<dbReference type="InterPro" id="IPR000653">
    <property type="entry name" value="DegT/StrS_aminotransferase"/>
</dbReference>
<evidence type="ECO:0000313" key="6">
    <source>
        <dbReference type="EMBL" id="GLR18838.1"/>
    </source>
</evidence>
<dbReference type="Gene3D" id="3.90.1150.10">
    <property type="entry name" value="Aspartate Aminotransferase, domain 1"/>
    <property type="match status" value="1"/>
</dbReference>
<keyword evidence="1 4" id="KW-0663">Pyridoxal phosphate</keyword>
<dbReference type="Gene3D" id="3.40.640.10">
    <property type="entry name" value="Type I PLP-dependent aspartate aminotransferase-like (Major domain)"/>
    <property type="match status" value="1"/>
</dbReference>
<name>A0AA37WFF5_9BACT</name>
<dbReference type="PIRSF" id="PIRSF000390">
    <property type="entry name" value="PLP_StrS"/>
    <property type="match status" value="1"/>
</dbReference>
<dbReference type="InterPro" id="IPR015424">
    <property type="entry name" value="PyrdxlP-dep_Trfase"/>
</dbReference>
<protein>
    <submittedName>
        <fullName evidence="6">Cell surface polysaccharide biosynthesis protein</fullName>
    </submittedName>
</protein>
<dbReference type="SUPFAM" id="SSF53383">
    <property type="entry name" value="PLP-dependent transferases"/>
    <property type="match status" value="1"/>
</dbReference>